<dbReference type="CDD" id="cd00599">
    <property type="entry name" value="GH25_muramidase"/>
    <property type="match status" value="1"/>
</dbReference>
<evidence type="ECO:0000313" key="3">
    <source>
        <dbReference type="Proteomes" id="UP001500483"/>
    </source>
</evidence>
<comment type="similarity">
    <text evidence="1">Belongs to the glycosyl hydrolase 25 family.</text>
</comment>
<dbReference type="RefSeq" id="WP_258342280.1">
    <property type="nucleotide sequence ID" value="NZ_BAAAYK010000038.1"/>
</dbReference>
<dbReference type="InterPro" id="IPR017853">
    <property type="entry name" value="GH"/>
</dbReference>
<dbReference type="InterPro" id="IPR002053">
    <property type="entry name" value="Glyco_hydro_25"/>
</dbReference>
<sequence length="326" mass="36109">MIFGMDVSRWQGGNVDFHRARVEGVEFAIIRCWDRATNAVDMHFHRNLRVAREAGMVVAAYHFIAPWETGEINADHVLRTVPSSCPVILDVERDRNGQGADIHKTWDVTNRLRTSGRVLPLLYLPRWWWEQIGRPDLRGLAPALWSSRYVNDLPGAPGHIFGRVPAEFWNGYGGLDVAVLQFSDESTIAGHTPVDVNAFGGTRPELEHTLQGDDMFTERDQHNLIDIAEQFSGSRQPGQFPGWENLVNGNKETLTDYIRFASNSWKIEGKEAGQAAAISALATALRSGSVNSDEVVTKAREAVRTAMTVSVPSQPSGENAPAEPTP</sequence>
<protein>
    <recommendedName>
        <fullName evidence="4">Lysozyme</fullName>
    </recommendedName>
</protein>
<evidence type="ECO:0008006" key="4">
    <source>
        <dbReference type="Google" id="ProtNLM"/>
    </source>
</evidence>
<dbReference type="EMBL" id="BAAAYK010000038">
    <property type="protein sequence ID" value="GAA3361908.1"/>
    <property type="molecule type" value="Genomic_DNA"/>
</dbReference>
<organism evidence="2 3">
    <name type="scientific">Saccharopolyspora gregorii</name>
    <dbReference type="NCBI Taxonomy" id="33914"/>
    <lineage>
        <taxon>Bacteria</taxon>
        <taxon>Bacillati</taxon>
        <taxon>Actinomycetota</taxon>
        <taxon>Actinomycetes</taxon>
        <taxon>Pseudonocardiales</taxon>
        <taxon>Pseudonocardiaceae</taxon>
        <taxon>Saccharopolyspora</taxon>
    </lineage>
</organism>
<dbReference type="Pfam" id="PF01183">
    <property type="entry name" value="Glyco_hydro_25"/>
    <property type="match status" value="1"/>
</dbReference>
<name>A0ABP6RWB5_9PSEU</name>
<dbReference type="PANTHER" id="PTHR34135">
    <property type="entry name" value="LYSOZYME"/>
    <property type="match status" value="1"/>
</dbReference>
<dbReference type="SUPFAM" id="SSF51445">
    <property type="entry name" value="(Trans)glycosidases"/>
    <property type="match status" value="1"/>
</dbReference>
<dbReference type="Gene3D" id="3.20.20.80">
    <property type="entry name" value="Glycosidases"/>
    <property type="match status" value="1"/>
</dbReference>
<dbReference type="PROSITE" id="PS51904">
    <property type="entry name" value="GLYCOSYL_HYDROL_F25_2"/>
    <property type="match status" value="1"/>
</dbReference>
<accession>A0ABP6RWB5</accession>
<evidence type="ECO:0000313" key="2">
    <source>
        <dbReference type="EMBL" id="GAA3361908.1"/>
    </source>
</evidence>
<proteinExistence type="inferred from homology"/>
<evidence type="ECO:0000256" key="1">
    <source>
        <dbReference type="ARBA" id="ARBA00010646"/>
    </source>
</evidence>
<dbReference type="Proteomes" id="UP001500483">
    <property type="component" value="Unassembled WGS sequence"/>
</dbReference>
<gene>
    <name evidence="2" type="ORF">GCM10020366_47730</name>
</gene>
<comment type="caution">
    <text evidence="2">The sequence shown here is derived from an EMBL/GenBank/DDBJ whole genome shotgun (WGS) entry which is preliminary data.</text>
</comment>
<dbReference type="PANTHER" id="PTHR34135:SF2">
    <property type="entry name" value="LYSOZYME"/>
    <property type="match status" value="1"/>
</dbReference>
<reference evidence="3" key="1">
    <citation type="journal article" date="2019" name="Int. J. Syst. Evol. Microbiol.">
        <title>The Global Catalogue of Microorganisms (GCM) 10K type strain sequencing project: providing services to taxonomists for standard genome sequencing and annotation.</title>
        <authorList>
            <consortium name="The Broad Institute Genomics Platform"/>
            <consortium name="The Broad Institute Genome Sequencing Center for Infectious Disease"/>
            <person name="Wu L."/>
            <person name="Ma J."/>
        </authorList>
    </citation>
    <scope>NUCLEOTIDE SEQUENCE [LARGE SCALE GENOMIC DNA]</scope>
    <source>
        <strain evidence="3">JCM 9687</strain>
    </source>
</reference>
<keyword evidence="3" id="KW-1185">Reference proteome</keyword>